<gene>
    <name evidence="2" type="ORF">BCF59_0382</name>
</gene>
<keyword evidence="3" id="KW-1185">Reference proteome</keyword>
<evidence type="ECO:0000313" key="2">
    <source>
        <dbReference type="EMBL" id="TDV24417.1"/>
    </source>
</evidence>
<dbReference type="AlphaFoldDB" id="A0A4R7UD81"/>
<dbReference type="GO" id="GO:0016747">
    <property type="term" value="F:acyltransferase activity, transferring groups other than amino-acyl groups"/>
    <property type="evidence" value="ECO:0007669"/>
    <property type="project" value="InterPro"/>
</dbReference>
<organism evidence="2 3">
    <name type="scientific">Mycoplasmopsis mustelae</name>
    <dbReference type="NCBI Taxonomy" id="171289"/>
    <lineage>
        <taxon>Bacteria</taxon>
        <taxon>Bacillati</taxon>
        <taxon>Mycoplasmatota</taxon>
        <taxon>Mycoplasmoidales</taxon>
        <taxon>Metamycoplasmataceae</taxon>
        <taxon>Mycoplasmopsis</taxon>
    </lineage>
</organism>
<proteinExistence type="predicted"/>
<dbReference type="InterPro" id="IPR027365">
    <property type="entry name" value="GNAT_acetyltra_YdfB-like"/>
</dbReference>
<dbReference type="Proteomes" id="UP000295757">
    <property type="component" value="Unassembled WGS sequence"/>
</dbReference>
<dbReference type="OrthoDB" id="248489at2"/>
<accession>A0A4R7UD81</accession>
<dbReference type="Gene3D" id="3.40.630.30">
    <property type="match status" value="1"/>
</dbReference>
<dbReference type="Pfam" id="PF12746">
    <property type="entry name" value="GNAT_acetyltran"/>
    <property type="match status" value="1"/>
</dbReference>
<comment type="caution">
    <text evidence="2">The sequence shown here is derived from an EMBL/GenBank/DDBJ whole genome shotgun (WGS) entry which is preliminary data.</text>
</comment>
<feature type="domain" description="N-acetyltransferase" evidence="1">
    <location>
        <begin position="134"/>
        <end position="272"/>
    </location>
</feature>
<sequence length="272" mass="32330">MKQFQLWNNDKIDTVLKYIYQKDPIQYLFLISDIEQYGLKKDSDILTFVVYDEQKIKGIFLKFYSNLVILFDDFKLNFDEFKYLLERYQIENLIIDQNFYDYCKKHKYLNILGYKITPQQIAKLDITAFNEIKTNYKNISQKIQLQDLPDIIQSRRQISEFQGVSTQSLNLNYLINEFQNGYYQAFIVRKDRKVVSHSSTSAKNNKVAMLGGIFTLNEYRRSGYAQDCVISLCDDLLKKDLIPILFFSNPSAGKMYYKLGFKNYLKLYLCHK</sequence>
<name>A0A4R7UD81_9BACT</name>
<dbReference type="RefSeq" id="WP_134110688.1">
    <property type="nucleotide sequence ID" value="NZ_SOCN01000001.1"/>
</dbReference>
<dbReference type="EMBL" id="SOCN01000001">
    <property type="protein sequence ID" value="TDV24417.1"/>
    <property type="molecule type" value="Genomic_DNA"/>
</dbReference>
<evidence type="ECO:0000313" key="3">
    <source>
        <dbReference type="Proteomes" id="UP000295757"/>
    </source>
</evidence>
<dbReference type="InterPro" id="IPR016181">
    <property type="entry name" value="Acyl_CoA_acyltransferase"/>
</dbReference>
<evidence type="ECO:0000259" key="1">
    <source>
        <dbReference type="PROSITE" id="PS51186"/>
    </source>
</evidence>
<dbReference type="PROSITE" id="PS51186">
    <property type="entry name" value="GNAT"/>
    <property type="match status" value="1"/>
</dbReference>
<dbReference type="InterPro" id="IPR000182">
    <property type="entry name" value="GNAT_dom"/>
</dbReference>
<reference evidence="2 3" key="1">
    <citation type="submission" date="2019-03" db="EMBL/GenBank/DDBJ databases">
        <title>Genomic Encyclopedia of Archaeal and Bacterial Type Strains, Phase II (KMG-II): from individual species to whole genera.</title>
        <authorList>
            <person name="Goeker M."/>
        </authorList>
    </citation>
    <scope>NUCLEOTIDE SEQUENCE [LARGE SCALE GENOMIC DNA]</scope>
    <source>
        <strain evidence="2 3">ATCC 35214</strain>
    </source>
</reference>
<protein>
    <recommendedName>
        <fullName evidence="1">N-acetyltransferase domain-containing protein</fullName>
    </recommendedName>
</protein>
<dbReference type="SUPFAM" id="SSF55729">
    <property type="entry name" value="Acyl-CoA N-acyltransferases (Nat)"/>
    <property type="match status" value="1"/>
</dbReference>